<dbReference type="EMBL" id="KC246810">
    <property type="protein sequence ID" value="AHF24917.1"/>
    <property type="molecule type" value="Genomic_DNA"/>
</dbReference>
<protein>
    <submittedName>
        <fullName evidence="2">Uncharacterized protein</fullName>
    </submittedName>
</protein>
<keyword evidence="1" id="KW-0812">Transmembrane</keyword>
<dbReference type="InterPro" id="IPR006485">
    <property type="entry name" value="Phage-like_holin"/>
</dbReference>
<proteinExistence type="predicted"/>
<evidence type="ECO:0000256" key="1">
    <source>
        <dbReference type="SAM" id="Phobius"/>
    </source>
</evidence>
<keyword evidence="1" id="KW-1133">Transmembrane helix</keyword>
<evidence type="ECO:0000313" key="2">
    <source>
        <dbReference type="EMBL" id="AHF24917.1"/>
    </source>
</evidence>
<organism evidence="2">
    <name type="scientific">uncultured bacterium Contig203</name>
    <dbReference type="NCBI Taxonomy" id="1393530"/>
    <lineage>
        <taxon>Bacteria</taxon>
        <taxon>environmental samples</taxon>
    </lineage>
</organism>
<sequence length="41" mass="4330">MEFLDQLASQSLVVQFLNLVLIVLGLIGMIVDPTIAGVGDS</sequence>
<name>W0FQ34_9BACT</name>
<accession>W0FQ34</accession>
<feature type="transmembrane region" description="Helical" evidence="1">
    <location>
        <begin position="12"/>
        <end position="31"/>
    </location>
</feature>
<reference evidence="2" key="1">
    <citation type="journal article" date="2013" name="PLoS ONE">
        <title>Metagenomic insights into the carbohydrate-active enzymes carried by the microorganisms adhering to solid digesta in the rumen of cows.</title>
        <authorList>
            <person name="Wang L."/>
            <person name="Hatem A."/>
            <person name="Catalyurek U.V."/>
            <person name="Morrison M."/>
            <person name="Yu Z."/>
        </authorList>
    </citation>
    <scope>NUCLEOTIDE SEQUENCE</scope>
</reference>
<dbReference type="AlphaFoldDB" id="W0FQ34"/>
<dbReference type="Pfam" id="PF04531">
    <property type="entry name" value="Phage_holin_1"/>
    <property type="match status" value="1"/>
</dbReference>
<keyword evidence="1" id="KW-0472">Membrane</keyword>